<evidence type="ECO:0000256" key="5">
    <source>
        <dbReference type="ARBA" id="ARBA00023242"/>
    </source>
</evidence>
<dbReference type="SMART" id="SM00389">
    <property type="entry name" value="HOX"/>
    <property type="match status" value="1"/>
</dbReference>
<dbReference type="GO" id="GO:0006384">
    <property type="term" value="P:transcription initiation at RNA polymerase III promoter"/>
    <property type="evidence" value="ECO:0007669"/>
    <property type="project" value="InterPro"/>
</dbReference>
<evidence type="ECO:0000256" key="1">
    <source>
        <dbReference type="ARBA" id="ARBA00004123"/>
    </source>
</evidence>
<dbReference type="OrthoDB" id="68020at2759"/>
<dbReference type="Pfam" id="PF23704">
    <property type="entry name" value="WHD_GTF3C1_N"/>
    <property type="match status" value="1"/>
</dbReference>
<dbReference type="VEuPathDB" id="AmoebaDB:NF0067640"/>
<dbReference type="InterPro" id="IPR056428">
    <property type="entry name" value="WH_GTF3C1"/>
</dbReference>
<dbReference type="GO" id="GO:0003677">
    <property type="term" value="F:DNA binding"/>
    <property type="evidence" value="ECO:0007669"/>
    <property type="project" value="UniProtKB-KW"/>
</dbReference>
<protein>
    <recommendedName>
        <fullName evidence="7">Myb-like domain-containing protein</fullName>
    </recommendedName>
</protein>
<dbReference type="GO" id="GO:0042791">
    <property type="term" value="P:5S class rRNA transcription by RNA polymerase III"/>
    <property type="evidence" value="ECO:0007669"/>
    <property type="project" value="TreeGrafter"/>
</dbReference>
<feature type="region of interest" description="Disordered" evidence="6">
    <location>
        <begin position="964"/>
        <end position="991"/>
    </location>
</feature>
<dbReference type="GeneID" id="68117616"/>
<dbReference type="InterPro" id="IPR001356">
    <property type="entry name" value="HD"/>
</dbReference>
<dbReference type="InterPro" id="IPR044210">
    <property type="entry name" value="Tfc3-like"/>
</dbReference>
<feature type="region of interest" description="Disordered" evidence="6">
    <location>
        <begin position="444"/>
        <end position="537"/>
    </location>
</feature>
<evidence type="ECO:0000256" key="4">
    <source>
        <dbReference type="ARBA" id="ARBA00023163"/>
    </source>
</evidence>
<keyword evidence="3" id="KW-0238">DNA-binding</keyword>
<proteinExistence type="predicted"/>
<evidence type="ECO:0000256" key="6">
    <source>
        <dbReference type="SAM" id="MobiDB-lite"/>
    </source>
</evidence>
<dbReference type="Gene3D" id="1.10.10.60">
    <property type="entry name" value="Homeodomain-like"/>
    <property type="match status" value="2"/>
</dbReference>
<dbReference type="CDD" id="cd00086">
    <property type="entry name" value="homeodomain"/>
    <property type="match status" value="1"/>
</dbReference>
<dbReference type="RefSeq" id="XP_044568049.1">
    <property type="nucleotide sequence ID" value="XM_044700696.1"/>
</dbReference>
<feature type="compositionally biased region" description="Basic and acidic residues" evidence="6">
    <location>
        <begin position="484"/>
        <end position="497"/>
    </location>
</feature>
<comment type="caution">
    <text evidence="8">The sequence shown here is derived from an EMBL/GenBank/DDBJ whole genome shotgun (WGS) entry which is preliminary data.</text>
</comment>
<dbReference type="Proteomes" id="UP000444721">
    <property type="component" value="Unassembled WGS sequence"/>
</dbReference>
<dbReference type="PROSITE" id="PS50090">
    <property type="entry name" value="MYB_LIKE"/>
    <property type="match status" value="1"/>
</dbReference>
<dbReference type="PANTHER" id="PTHR15180">
    <property type="entry name" value="GENERAL TRANSCRIPTION FACTOR 3C POLYPEPTIDE 1"/>
    <property type="match status" value="1"/>
</dbReference>
<dbReference type="InterPro" id="IPR046488">
    <property type="entry name" value="Sfc3/Tfc3_C"/>
</dbReference>
<dbReference type="InterPro" id="IPR007309">
    <property type="entry name" value="TFIIIC_Bblock-bd"/>
</dbReference>
<gene>
    <name evidence="8" type="ORF">FDP41_010401</name>
</gene>
<name>A0A6A5C6F5_NAEFO</name>
<organism evidence="8 9">
    <name type="scientific">Naegleria fowleri</name>
    <name type="common">Brain eating amoeba</name>
    <dbReference type="NCBI Taxonomy" id="5763"/>
    <lineage>
        <taxon>Eukaryota</taxon>
        <taxon>Discoba</taxon>
        <taxon>Heterolobosea</taxon>
        <taxon>Tetramitia</taxon>
        <taxon>Eutetramitia</taxon>
        <taxon>Vahlkampfiidae</taxon>
        <taxon>Naegleria</taxon>
    </lineage>
</organism>
<dbReference type="GO" id="GO:0000127">
    <property type="term" value="C:transcription factor TFIIIC complex"/>
    <property type="evidence" value="ECO:0007669"/>
    <property type="project" value="InterPro"/>
</dbReference>
<dbReference type="InterPro" id="IPR056020">
    <property type="entry name" value="DUF7599"/>
</dbReference>
<dbReference type="InterPro" id="IPR001005">
    <property type="entry name" value="SANT/Myb"/>
</dbReference>
<keyword evidence="5" id="KW-0539">Nucleus</keyword>
<feature type="compositionally biased region" description="Acidic residues" evidence="6">
    <location>
        <begin position="964"/>
        <end position="979"/>
    </location>
</feature>
<keyword evidence="4" id="KW-0804">Transcription</keyword>
<keyword evidence="2" id="KW-0597">Phosphoprotein</keyword>
<evidence type="ECO:0000259" key="7">
    <source>
        <dbReference type="PROSITE" id="PS50090"/>
    </source>
</evidence>
<dbReference type="VEuPathDB" id="AmoebaDB:FDP41_010401"/>
<dbReference type="EMBL" id="VFQX01000006">
    <property type="protein sequence ID" value="KAF0983336.1"/>
    <property type="molecule type" value="Genomic_DNA"/>
</dbReference>
<comment type="subcellular location">
    <subcellularLocation>
        <location evidence="1">Nucleus</location>
    </subcellularLocation>
</comment>
<dbReference type="GO" id="GO:0005634">
    <property type="term" value="C:nucleus"/>
    <property type="evidence" value="ECO:0007669"/>
    <property type="project" value="UniProtKB-SubCell"/>
</dbReference>
<dbReference type="InterPro" id="IPR009057">
    <property type="entry name" value="Homeodomain-like_sf"/>
</dbReference>
<sequence length="1732" mass="199965">MDQVLELATLEVALEGLRGCSLDRLINLMQEYHPDIIMDEDMQRALWMNLIRSPKLLIYRVSENALSDETTKEVSAPSTSKTQKNKKAPLKNDYQYTIEGFAEYAESKNGFDKRFSKKRELIQDSNCINQPSDTSFTASSYSDICLVANFEYRKYALGMDVRSDVEISEIQFCLLEEVGRSRYTGKYQSDLTKYLNIDSRSTLYHLKRLYGLNLMFKKSAYDPRLKTTSNLIRLFRFADTMKQQLFVKKTNEVVQAEGMFEKFTQVKDSIVDTVVGMLKRAKGNILIDYEIRKKLLDFIEDDTTQKHKWDRLKGILQSSGKVEYFKAMVDNRLTYCVRLVNNSQNLTNKLSVGQLDLTEDERLLTPGFEMERPQLYQMFDYIGKMGGKNGLIHNEIYQHFMMTAKISGNLCNDLRKEFGVSSVAEKSEKQMTYRFSVPYSSEDIAHDTTSTTDHITTQDAETEPQVLFPTRLSITNKPRKKNQRDKMEEETTSDHSETSSQSDEDIDETETQSSTSENITAPVPTNYYRTNSKTKGPRKEVITKEFSDRCKLALDFIKEKKCVARFQLIEHFKQNNTTYESKSMTRLIRYLENNKLAKKIHITVPNLFGTTTKEHICLIDYSLDLQSDVVQEFTKSLYSSEVQTNSKEKVDRSTLESLQAIDHIEPKKTPKRSLNTSSFHLLLNGYINAKMVRVKVFHKYLWKQALTGAINCERLRLFDIYKNMSVLLFCELVGCISSVVVTPENKEMLKNTTIDNAQEDIKKAIESSVVGRRSVALSRVEQFIDILNKLGLVEILPEESASKVFNLVKTVEFPFPQQFPSTEYRKVTFNTLEDIDEYWDDLEMCSINIENIRNETTDSDDEQKTEETSIFSKIPDLGKRTSWSELRHFTVRHLRILESFYKDNKHPSPEECSSIAKQLRHPVEQVILYFYRYRTEILTNRIDGDSSIRNSRKRRSTKNNDFIVNDDEIEYEEEQTSNEDDTKDKQEKTGPTAKRLGYVSRLFIDKASETVKWRKKKNKPKEKTLPTRDQKWTTEQDLKLLEGLSKIRELDPATGTFLAKPIKWQQLADSIGGGMTANRCRLRWTNVLRKLPWCRRALELAVGHRELMKNNPNIENISITDLVQSCKDQYKMGSNASQNPLMNFELPKHIEDVNRHFKIIRFEGIKNEDLCSTDISECDASLESQLRNASLQNLFKIILLTPDECYDVKLANRLVKRFRPKEISQCFLTLRNKSIISKSKRGLRMKGYHLNVNFSARMTSSHFPPEVFEDAPKFRKAALMLDMEEDSENEDEYETKQVIYSKDGPCFNPQASGGSVAACMSLVILKEIKLIPQVTPLTDEERNQAGRSDKELDEDDGGGVSNHLLRVGAIRHGEHDSHFIAEGTNIRSSQGALQMPEWNISIASVMEADLFNTLGEEHQTLAKRTIAEYGTVMSDIEYSIELSGQNKRKLDDFLADDNQEEEILSKKQKDDHPPTESEISAYFQTFAAQKSLPREFSEQDIHLLENLECQELKPIVEYLLLTKHENCAFWIDSIISVYKFIAAKTNIGASMNELQQEFSSLFDSDDEVEFSLQEIIQQLINFDCVMEINSEKESRFMTSREAKLHTIPYHDNGVMLHRPISVFLQLNGELNESLLQNFKRCLVSRIMRHPGILEKTLISSVGVISAHDIRTVLKMLESENIITSTYFQTSSKHNLASKNTLFMTEEEIEEHYSEPRYERALFVTPRYVFLSQ</sequence>
<dbReference type="PANTHER" id="PTHR15180:SF1">
    <property type="entry name" value="GENERAL TRANSCRIPTION FACTOR 3C POLYPEPTIDE 1"/>
    <property type="match status" value="1"/>
</dbReference>
<reference evidence="8 9" key="1">
    <citation type="journal article" date="2019" name="Sci. Rep.">
        <title>Nanopore sequencing improves the draft genome of the human pathogenic amoeba Naegleria fowleri.</title>
        <authorList>
            <person name="Liechti N."/>
            <person name="Schurch N."/>
            <person name="Bruggmann R."/>
            <person name="Wittwer M."/>
        </authorList>
    </citation>
    <scope>NUCLEOTIDE SEQUENCE [LARGE SCALE GENOMIC DNA]</scope>
    <source>
        <strain evidence="8 9">ATCC 30894</strain>
    </source>
</reference>
<dbReference type="OMA" id="NRDTAIC"/>
<dbReference type="Pfam" id="PF20222">
    <property type="entry name" value="DUF6581"/>
    <property type="match status" value="1"/>
</dbReference>
<feature type="region of interest" description="Disordered" evidence="6">
    <location>
        <begin position="69"/>
        <end position="88"/>
    </location>
</feature>
<evidence type="ECO:0000313" key="8">
    <source>
        <dbReference type="EMBL" id="KAF0983336.1"/>
    </source>
</evidence>
<feature type="compositionally biased region" description="Basic and acidic residues" evidence="6">
    <location>
        <begin position="1339"/>
        <end position="1350"/>
    </location>
</feature>
<feature type="region of interest" description="Disordered" evidence="6">
    <location>
        <begin position="1337"/>
        <end position="1358"/>
    </location>
</feature>
<keyword evidence="9" id="KW-1185">Reference proteome</keyword>
<evidence type="ECO:0000313" key="9">
    <source>
        <dbReference type="Proteomes" id="UP000444721"/>
    </source>
</evidence>
<feature type="domain" description="Myb-like" evidence="7">
    <location>
        <begin position="1031"/>
        <end position="1088"/>
    </location>
</feature>
<evidence type="ECO:0000256" key="3">
    <source>
        <dbReference type="ARBA" id="ARBA00023125"/>
    </source>
</evidence>
<accession>A0A6A5C6F5</accession>
<dbReference type="Pfam" id="PF24538">
    <property type="entry name" value="DUF7599"/>
    <property type="match status" value="1"/>
</dbReference>
<dbReference type="SMART" id="SM00717">
    <property type="entry name" value="SANT"/>
    <property type="match status" value="1"/>
</dbReference>
<dbReference type="VEuPathDB" id="AmoebaDB:NfTy_011890"/>
<dbReference type="Pfam" id="PF04182">
    <property type="entry name" value="B-block_TFIIIC"/>
    <property type="match status" value="1"/>
</dbReference>
<feature type="compositionally biased region" description="Low complexity" evidence="6">
    <location>
        <begin position="447"/>
        <end position="459"/>
    </location>
</feature>
<evidence type="ECO:0000256" key="2">
    <source>
        <dbReference type="ARBA" id="ARBA00022553"/>
    </source>
</evidence>
<dbReference type="SUPFAM" id="SSF46689">
    <property type="entry name" value="Homeodomain-like"/>
    <property type="match status" value="2"/>
</dbReference>